<dbReference type="Pfam" id="PF00005">
    <property type="entry name" value="ABC_tran"/>
    <property type="match status" value="2"/>
</dbReference>
<dbReference type="CDD" id="cd16914">
    <property type="entry name" value="EcfT"/>
    <property type="match status" value="1"/>
</dbReference>
<evidence type="ECO:0000256" key="2">
    <source>
        <dbReference type="ARBA" id="ARBA00005417"/>
    </source>
</evidence>
<keyword evidence="3" id="KW-0813">Transport</keyword>
<keyword evidence="4 9" id="KW-0812">Transmembrane</keyword>
<evidence type="ECO:0000256" key="1">
    <source>
        <dbReference type="ARBA" id="ARBA00004141"/>
    </source>
</evidence>
<dbReference type="InterPro" id="IPR015856">
    <property type="entry name" value="ABC_transpr_CbiO/EcfA_su"/>
</dbReference>
<evidence type="ECO:0000256" key="5">
    <source>
        <dbReference type="ARBA" id="ARBA00022741"/>
    </source>
</evidence>
<proteinExistence type="inferred from homology"/>
<evidence type="ECO:0000256" key="8">
    <source>
        <dbReference type="ARBA" id="ARBA00023136"/>
    </source>
</evidence>
<name>A0ABW2Y673_9BIFI</name>
<dbReference type="RefSeq" id="WP_377938936.1">
    <property type="nucleotide sequence ID" value="NZ_JBHTHQ010000021.1"/>
</dbReference>
<keyword evidence="8 9" id="KW-0472">Membrane</keyword>
<dbReference type="InterPro" id="IPR003593">
    <property type="entry name" value="AAA+_ATPase"/>
</dbReference>
<dbReference type="SUPFAM" id="SSF52540">
    <property type="entry name" value="P-loop containing nucleoside triphosphate hydrolases"/>
    <property type="match status" value="2"/>
</dbReference>
<evidence type="ECO:0000256" key="4">
    <source>
        <dbReference type="ARBA" id="ARBA00022692"/>
    </source>
</evidence>
<evidence type="ECO:0000259" key="10">
    <source>
        <dbReference type="PROSITE" id="PS50893"/>
    </source>
</evidence>
<keyword evidence="12" id="KW-1185">Reference proteome</keyword>
<dbReference type="PROSITE" id="PS00211">
    <property type="entry name" value="ABC_TRANSPORTER_1"/>
    <property type="match status" value="1"/>
</dbReference>
<dbReference type="EMBL" id="JBHTHQ010000021">
    <property type="protein sequence ID" value="MFD0705243.1"/>
    <property type="molecule type" value="Genomic_DNA"/>
</dbReference>
<dbReference type="InterPro" id="IPR050095">
    <property type="entry name" value="ECF_ABC_transporter_ATP-bd"/>
</dbReference>
<dbReference type="SMART" id="SM00382">
    <property type="entry name" value="AAA"/>
    <property type="match status" value="2"/>
</dbReference>
<keyword evidence="7 9" id="KW-1133">Transmembrane helix</keyword>
<evidence type="ECO:0000256" key="3">
    <source>
        <dbReference type="ARBA" id="ARBA00022448"/>
    </source>
</evidence>
<dbReference type="InterPro" id="IPR027417">
    <property type="entry name" value="P-loop_NTPase"/>
</dbReference>
<evidence type="ECO:0000256" key="7">
    <source>
        <dbReference type="ARBA" id="ARBA00022989"/>
    </source>
</evidence>
<reference evidence="12" key="1">
    <citation type="journal article" date="2019" name="Int. J. Syst. Evol. Microbiol.">
        <title>The Global Catalogue of Microorganisms (GCM) 10K type strain sequencing project: providing services to taxonomists for standard genome sequencing and annotation.</title>
        <authorList>
            <consortium name="The Broad Institute Genomics Platform"/>
            <consortium name="The Broad Institute Genome Sequencing Center for Infectious Disease"/>
            <person name="Wu L."/>
            <person name="Ma J."/>
        </authorList>
    </citation>
    <scope>NUCLEOTIDE SEQUENCE [LARGE SCALE GENOMIC DNA]</scope>
    <source>
        <strain evidence="12">CCM 8604</strain>
    </source>
</reference>
<feature type="transmembrane region" description="Helical" evidence="9">
    <location>
        <begin position="673"/>
        <end position="694"/>
    </location>
</feature>
<accession>A0ABW2Y673</accession>
<evidence type="ECO:0000313" key="11">
    <source>
        <dbReference type="EMBL" id="MFD0705243.1"/>
    </source>
</evidence>
<feature type="domain" description="ABC transporter" evidence="10">
    <location>
        <begin position="242"/>
        <end position="476"/>
    </location>
</feature>
<organism evidence="11 12">
    <name type="scientific">Alloscardovia venturai</name>
    <dbReference type="NCBI Taxonomy" id="1769421"/>
    <lineage>
        <taxon>Bacteria</taxon>
        <taxon>Bacillati</taxon>
        <taxon>Actinomycetota</taxon>
        <taxon>Actinomycetes</taxon>
        <taxon>Bifidobacteriales</taxon>
        <taxon>Bifidobacteriaceae</taxon>
        <taxon>Alloscardovia</taxon>
    </lineage>
</organism>
<dbReference type="Gene3D" id="3.40.50.300">
    <property type="entry name" value="P-loop containing nucleotide triphosphate hydrolases"/>
    <property type="match status" value="2"/>
</dbReference>
<dbReference type="PROSITE" id="PS50893">
    <property type="entry name" value="ABC_TRANSPORTER_2"/>
    <property type="match status" value="2"/>
</dbReference>
<feature type="transmembrane region" description="Helical" evidence="9">
    <location>
        <begin position="521"/>
        <end position="539"/>
    </location>
</feature>
<keyword evidence="5" id="KW-0547">Nucleotide-binding</keyword>
<dbReference type="PANTHER" id="PTHR43553:SF19">
    <property type="entry name" value="HMP_THIAMINE IMPORT ATP-BINDING PROTEIN YKOD-RELATED"/>
    <property type="match status" value="1"/>
</dbReference>
<feature type="domain" description="ABC transporter" evidence="10">
    <location>
        <begin position="5"/>
        <end position="244"/>
    </location>
</feature>
<dbReference type="Pfam" id="PF02361">
    <property type="entry name" value="CbiQ"/>
    <property type="match status" value="1"/>
</dbReference>
<dbReference type="PANTHER" id="PTHR43553">
    <property type="entry name" value="HEAVY METAL TRANSPORTER"/>
    <property type="match status" value="1"/>
</dbReference>
<dbReference type="Proteomes" id="UP001597036">
    <property type="component" value="Unassembled WGS sequence"/>
</dbReference>
<dbReference type="InterPro" id="IPR003339">
    <property type="entry name" value="ABC/ECF_trnsptr_transmembrane"/>
</dbReference>
<comment type="similarity">
    <text evidence="2">Belongs to the ABC transporter superfamily.</text>
</comment>
<evidence type="ECO:0000256" key="9">
    <source>
        <dbReference type="SAM" id="Phobius"/>
    </source>
</evidence>
<evidence type="ECO:0000313" key="12">
    <source>
        <dbReference type="Proteomes" id="UP001597036"/>
    </source>
</evidence>
<feature type="transmembrane region" description="Helical" evidence="9">
    <location>
        <begin position="545"/>
        <end position="564"/>
    </location>
</feature>
<evidence type="ECO:0000256" key="6">
    <source>
        <dbReference type="ARBA" id="ARBA00022840"/>
    </source>
</evidence>
<protein>
    <submittedName>
        <fullName evidence="11">ATP-binding cassette domain-containing protein</fullName>
    </submittedName>
</protein>
<comment type="caution">
    <text evidence="11">The sequence shown here is derived from an EMBL/GenBank/DDBJ whole genome shotgun (WGS) entry which is preliminary data.</text>
</comment>
<keyword evidence="6 11" id="KW-0067">ATP-binding</keyword>
<dbReference type="GO" id="GO:0005524">
    <property type="term" value="F:ATP binding"/>
    <property type="evidence" value="ECO:0007669"/>
    <property type="project" value="UniProtKB-KW"/>
</dbReference>
<comment type="subcellular location">
    <subcellularLocation>
        <location evidence="1">Membrane</location>
        <topology evidence="1">Multi-pass membrane protein</topology>
    </subcellularLocation>
</comment>
<dbReference type="InterPro" id="IPR003439">
    <property type="entry name" value="ABC_transporter-like_ATP-bd"/>
</dbReference>
<gene>
    <name evidence="11" type="ORF">ACFQY8_05740</name>
</gene>
<dbReference type="CDD" id="cd03225">
    <property type="entry name" value="ABC_cobalt_CbiO_domain1"/>
    <property type="match status" value="2"/>
</dbReference>
<feature type="transmembrane region" description="Helical" evidence="9">
    <location>
        <begin position="482"/>
        <end position="509"/>
    </location>
</feature>
<dbReference type="InterPro" id="IPR017871">
    <property type="entry name" value="ABC_transporter-like_CS"/>
</dbReference>
<sequence>MPASVEITDFSYRYPLSENWAVSHVSLSIDSGERVLLTGRSGWGKSTLLQAIAGVLTDTDDGGEQSGSVLVGGVDARQCVGRVGLIMQDPDSQVIFARVADNVTFGAENLGVEASEICRRAVRAREQMNLDEAHGVRAQSLAQRLSGGQTQRLAIASVIAMQPDVIICDEPTANIDPAGIHDVVHAIDRAAQVTGATLIVVDHNVSAWDGFIDRRVELGERIPLIRNADEFAPHSASSHVVMSVRSLTAGYEGQAISSGLTEDFYAGEVVAITGKNGTGKTTLSQTLAGLLPKLEGEVIVEGKTIDDWNLRELTRHIQFVFQNPEHQFVTSLVIEEMKTALRLKNANVDDTALEQKALERLEFYGLKDLAWHNPYSLSGGQKRRLTVACALEIEPEILIVDEPTYGQDPATWRSLIQMFATIRDRGTCIIAVTHDRDFIESLHAREINLDRYAQDYIINDKEPSQSKFVESLNPLTRLGAGLLVGLPLIASLDVVSSGIVVVVEFILALTFGFKLGKLAQYTWPLVLGAIGGFATVAIYSPQHNLMLALATAVRVIAMSAPAVIMAMRIDPTDLADALVQKLHLSDRFVYAALAGFRLLPLLRVDLESIHHAQIMRGLYTKNPLKRFPSDAMTMLTLAIRRASTLSLVMQARGFGSPHQRTHVRISQVNRRDIVTFLVSVAIPVVALVIAYYGGAFNLFGQSIS</sequence>